<gene>
    <name evidence="1" type="ORF">L1049_021512</name>
</gene>
<dbReference type="Proteomes" id="UP001415857">
    <property type="component" value="Unassembled WGS sequence"/>
</dbReference>
<comment type="caution">
    <text evidence="1">The sequence shown here is derived from an EMBL/GenBank/DDBJ whole genome shotgun (WGS) entry which is preliminary data.</text>
</comment>
<evidence type="ECO:0000313" key="2">
    <source>
        <dbReference type="Proteomes" id="UP001415857"/>
    </source>
</evidence>
<name>A0AAP0N3I9_LIQFO</name>
<reference evidence="1 2" key="1">
    <citation type="journal article" date="2024" name="Plant J.">
        <title>Genome sequences and population genomics reveal climatic adaptation and genomic divergence between two closely related sweetgum species.</title>
        <authorList>
            <person name="Xu W.Q."/>
            <person name="Ren C.Q."/>
            <person name="Zhang X.Y."/>
            <person name="Comes H.P."/>
            <person name="Liu X.H."/>
            <person name="Li Y.G."/>
            <person name="Kettle C.J."/>
            <person name="Jalonen R."/>
            <person name="Gaisberger H."/>
            <person name="Ma Y.Z."/>
            <person name="Qiu Y.X."/>
        </authorList>
    </citation>
    <scope>NUCLEOTIDE SEQUENCE [LARGE SCALE GENOMIC DNA]</scope>
    <source>
        <strain evidence="1">Hangzhou</strain>
    </source>
</reference>
<organism evidence="1 2">
    <name type="scientific">Liquidambar formosana</name>
    <name type="common">Formosan gum</name>
    <dbReference type="NCBI Taxonomy" id="63359"/>
    <lineage>
        <taxon>Eukaryota</taxon>
        <taxon>Viridiplantae</taxon>
        <taxon>Streptophyta</taxon>
        <taxon>Embryophyta</taxon>
        <taxon>Tracheophyta</taxon>
        <taxon>Spermatophyta</taxon>
        <taxon>Magnoliopsida</taxon>
        <taxon>eudicotyledons</taxon>
        <taxon>Gunneridae</taxon>
        <taxon>Pentapetalae</taxon>
        <taxon>Saxifragales</taxon>
        <taxon>Altingiaceae</taxon>
        <taxon>Liquidambar</taxon>
    </lineage>
</organism>
<dbReference type="EMBL" id="JBBPBK010000354">
    <property type="protein sequence ID" value="KAK9265628.1"/>
    <property type="molecule type" value="Genomic_DNA"/>
</dbReference>
<protein>
    <submittedName>
        <fullName evidence="1">Uncharacterized protein</fullName>
    </submittedName>
</protein>
<evidence type="ECO:0000313" key="1">
    <source>
        <dbReference type="EMBL" id="KAK9265628.1"/>
    </source>
</evidence>
<keyword evidence="2" id="KW-1185">Reference proteome</keyword>
<proteinExistence type="predicted"/>
<accession>A0AAP0N3I9</accession>
<sequence length="85" mass="9402">MPASGLSTRPALRLPIPPPLPHWHHHLGRRVGVDLHMPMLLVCDHHSRAGPGVDQGSHYCHEVVHLQDPLLDLESSCIIHSVPLL</sequence>
<dbReference type="AlphaFoldDB" id="A0AAP0N3I9"/>